<dbReference type="InterPro" id="IPR051606">
    <property type="entry name" value="Polyketide_Oxido-like"/>
</dbReference>
<proteinExistence type="inferred from homology"/>
<organism evidence="6 7">
    <name type="scientific">Xylaria grammica</name>
    <dbReference type="NCBI Taxonomy" id="363999"/>
    <lineage>
        <taxon>Eukaryota</taxon>
        <taxon>Fungi</taxon>
        <taxon>Dikarya</taxon>
        <taxon>Ascomycota</taxon>
        <taxon>Pezizomycotina</taxon>
        <taxon>Sordariomycetes</taxon>
        <taxon>Xylariomycetidae</taxon>
        <taxon>Xylariales</taxon>
        <taxon>Xylariaceae</taxon>
        <taxon>Xylaria</taxon>
    </lineage>
</organism>
<reference evidence="6 7" key="1">
    <citation type="submission" date="2018-12" db="EMBL/GenBank/DDBJ databases">
        <title>Draft genome sequence of Xylaria grammica IHI A82.</title>
        <authorList>
            <person name="Buettner E."/>
            <person name="Kellner H."/>
        </authorList>
    </citation>
    <scope>NUCLEOTIDE SEQUENCE [LARGE SCALE GENOMIC DNA]</scope>
    <source>
        <strain evidence="6 7">IHI A82</strain>
    </source>
</reference>
<dbReference type="PANTHER" id="PTHR43355">
    <property type="entry name" value="FLAVIN REDUCTASE (NADPH)"/>
    <property type="match status" value="1"/>
</dbReference>
<dbReference type="InterPro" id="IPR046529">
    <property type="entry name" value="DUF6594"/>
</dbReference>
<feature type="transmembrane region" description="Helical" evidence="3">
    <location>
        <begin position="621"/>
        <end position="643"/>
    </location>
</feature>
<dbReference type="GO" id="GO:0004074">
    <property type="term" value="F:biliverdin reductase [NAD(P)H] activity"/>
    <property type="evidence" value="ECO:0007669"/>
    <property type="project" value="TreeGrafter"/>
</dbReference>
<dbReference type="AlphaFoldDB" id="A0A439CN68"/>
<keyword evidence="3" id="KW-1133">Transmembrane helix</keyword>
<comment type="caution">
    <text evidence="6">The sequence shown here is derived from an EMBL/GenBank/DDBJ whole genome shotgun (WGS) entry which is preliminary data.</text>
</comment>
<protein>
    <submittedName>
        <fullName evidence="6">Uncharacterized protein</fullName>
    </submittedName>
</protein>
<accession>A0A439CN68</accession>
<sequence length="670" mass="72460">MADAPVETVAFFGASTGVGLAALQRTLATGRQCIALCRNPARLSAILPPASNPNLRIVQGNAHDVTAVSKCLLARTGVLVDQIISTIGGAFLWSKMTIDDPEVCQKGMATLLDALANLRGDGAVGKPQIIVCSTTGLSRFGRDIPVAMIPLYHLVLKVPHEDKVVMEDRLISSGEDFVIVRPSLMVSEKETTKEVSAGIEDPKTGRDSAAIGYTIAKPDAGRWIAENLVLKRQTKYSQKIAIASPSLRKPILTLGGSSSMLKSKGIPGMVTAESDLEKGYVDKPTAANPAVTQDIGRVDHGQDAGMPAKPQTTVENTGEIISEASLEKHISRNQNLCRASIDSLDRRVTTPWIPKGTLVEKVSTANLRASSPVRRSVESSSPMKVRLGASDGGVHSLKRIDAIQIGSGHTIARETGAENTSLSEGADPGVWAIDHHRSNFIRNIKKTTTWNSVLHGLWTREDGPKSGNWESEKWQRSDEANDHRISLAELQRMRLRKLQCRLVKHVAHMKTTGEESENWESDLETYSNLCKLPRDPFYITGERYVDSYVLHSLLGDATKDVTEEPIPAGAPWENTNEPIGGTRSDTTAKSESAQFRQRIAIATIAGSFLIGPMWLMVLHNTLYTCLVSTTVFVTVFGIILACSLDSPKEVMSGTAAYAAVLVVFVGLGNT</sequence>
<dbReference type="Pfam" id="PF20237">
    <property type="entry name" value="DUF6594"/>
    <property type="match status" value="1"/>
</dbReference>
<evidence type="ECO:0000256" key="1">
    <source>
        <dbReference type="ARBA" id="ARBA00038376"/>
    </source>
</evidence>
<evidence type="ECO:0000259" key="4">
    <source>
        <dbReference type="Pfam" id="PF13460"/>
    </source>
</evidence>
<feature type="domain" description="NAD(P)-binding" evidence="4">
    <location>
        <begin position="13"/>
        <end position="203"/>
    </location>
</feature>
<evidence type="ECO:0000313" key="7">
    <source>
        <dbReference type="Proteomes" id="UP000286045"/>
    </source>
</evidence>
<feature type="region of interest" description="Disordered" evidence="2">
    <location>
        <begin position="567"/>
        <end position="586"/>
    </location>
</feature>
<evidence type="ECO:0000259" key="5">
    <source>
        <dbReference type="Pfam" id="PF20237"/>
    </source>
</evidence>
<keyword evidence="3" id="KW-0472">Membrane</keyword>
<feature type="transmembrane region" description="Helical" evidence="3">
    <location>
        <begin position="599"/>
        <end position="615"/>
    </location>
</feature>
<dbReference type="PANTHER" id="PTHR43355:SF2">
    <property type="entry name" value="FLAVIN REDUCTASE (NADPH)"/>
    <property type="match status" value="1"/>
</dbReference>
<evidence type="ECO:0000256" key="3">
    <source>
        <dbReference type="SAM" id="Phobius"/>
    </source>
</evidence>
<dbReference type="GO" id="GO:0042602">
    <property type="term" value="F:riboflavin reductase (NADPH) activity"/>
    <property type="evidence" value="ECO:0007669"/>
    <property type="project" value="TreeGrafter"/>
</dbReference>
<keyword evidence="3" id="KW-0812">Transmembrane</keyword>
<name>A0A439CN68_9PEZI</name>
<feature type="transmembrane region" description="Helical" evidence="3">
    <location>
        <begin position="650"/>
        <end position="668"/>
    </location>
</feature>
<dbReference type="Pfam" id="PF13460">
    <property type="entry name" value="NAD_binding_10"/>
    <property type="match status" value="1"/>
</dbReference>
<dbReference type="SUPFAM" id="SSF51735">
    <property type="entry name" value="NAD(P)-binding Rossmann-fold domains"/>
    <property type="match status" value="1"/>
</dbReference>
<evidence type="ECO:0000313" key="6">
    <source>
        <dbReference type="EMBL" id="RWA03598.1"/>
    </source>
</evidence>
<dbReference type="InterPro" id="IPR036291">
    <property type="entry name" value="NAD(P)-bd_dom_sf"/>
</dbReference>
<gene>
    <name evidence="6" type="ORF">EKO27_g11507</name>
</gene>
<dbReference type="Proteomes" id="UP000286045">
    <property type="component" value="Unassembled WGS sequence"/>
</dbReference>
<feature type="domain" description="DUF6594" evidence="5">
    <location>
        <begin position="516"/>
        <end position="662"/>
    </location>
</feature>
<dbReference type="STRING" id="363999.A0A439CN68"/>
<dbReference type="InterPro" id="IPR016040">
    <property type="entry name" value="NAD(P)-bd_dom"/>
</dbReference>
<feature type="compositionally biased region" description="Polar residues" evidence="2">
    <location>
        <begin position="573"/>
        <end position="586"/>
    </location>
</feature>
<dbReference type="Gene3D" id="3.40.50.720">
    <property type="entry name" value="NAD(P)-binding Rossmann-like Domain"/>
    <property type="match status" value="1"/>
</dbReference>
<dbReference type="EMBL" id="RYZI01000744">
    <property type="protein sequence ID" value="RWA03598.1"/>
    <property type="molecule type" value="Genomic_DNA"/>
</dbReference>
<comment type="similarity">
    <text evidence="1">Belongs to the avfA family.</text>
</comment>
<evidence type="ECO:0000256" key="2">
    <source>
        <dbReference type="SAM" id="MobiDB-lite"/>
    </source>
</evidence>
<keyword evidence="7" id="KW-1185">Reference proteome</keyword>